<comment type="caution">
    <text evidence="7">The sequence shown here is derived from an EMBL/GenBank/DDBJ whole genome shotgun (WGS) entry which is preliminary data.</text>
</comment>
<proteinExistence type="predicted"/>
<keyword evidence="8" id="KW-1185">Reference proteome</keyword>
<dbReference type="EMBL" id="NRRU01000126">
    <property type="protein sequence ID" value="MBK1715498.1"/>
    <property type="molecule type" value="Genomic_DNA"/>
</dbReference>
<evidence type="ECO:0000256" key="6">
    <source>
        <dbReference type="SAM" id="Phobius"/>
    </source>
</evidence>
<evidence type="ECO:0000256" key="5">
    <source>
        <dbReference type="ARBA" id="ARBA00023136"/>
    </source>
</evidence>
<gene>
    <name evidence="7" type="primary">lptC</name>
    <name evidence="7" type="ORF">CKO43_22350</name>
</gene>
<keyword evidence="5 6" id="KW-0472">Membrane</keyword>
<evidence type="ECO:0000313" key="8">
    <source>
        <dbReference type="Proteomes" id="UP001041814"/>
    </source>
</evidence>
<organism evidence="7 8">
    <name type="scientific">Rubrivivax gelatinosus</name>
    <name type="common">Rhodocyclus gelatinosus</name>
    <name type="synonym">Rhodopseudomonas gelatinosa</name>
    <dbReference type="NCBI Taxonomy" id="28068"/>
    <lineage>
        <taxon>Bacteria</taxon>
        <taxon>Pseudomonadati</taxon>
        <taxon>Pseudomonadota</taxon>
        <taxon>Betaproteobacteria</taxon>
        <taxon>Burkholderiales</taxon>
        <taxon>Sphaerotilaceae</taxon>
        <taxon>Rubrivivax</taxon>
    </lineage>
</organism>
<dbReference type="Pfam" id="PF06835">
    <property type="entry name" value="LptC"/>
    <property type="match status" value="1"/>
</dbReference>
<dbReference type="InterPro" id="IPR052363">
    <property type="entry name" value="LPS_export_LptC"/>
</dbReference>
<evidence type="ECO:0000256" key="2">
    <source>
        <dbReference type="ARBA" id="ARBA00022519"/>
    </source>
</evidence>
<dbReference type="Gene3D" id="2.60.450.10">
    <property type="entry name" value="Lipopolysaccharide (LPS) transport protein A like domain"/>
    <property type="match status" value="1"/>
</dbReference>
<evidence type="ECO:0000256" key="4">
    <source>
        <dbReference type="ARBA" id="ARBA00022989"/>
    </source>
</evidence>
<dbReference type="Proteomes" id="UP001041814">
    <property type="component" value="Unassembled WGS sequence"/>
</dbReference>
<name>A0ABS1E1C0_RUBGE</name>
<dbReference type="RefSeq" id="WP_200380054.1">
    <property type="nucleotide sequence ID" value="NZ_NRRU01000126.1"/>
</dbReference>
<reference evidence="7" key="2">
    <citation type="journal article" date="2020" name="Microorganisms">
        <title>Osmotic Adaptation and Compatible Solute Biosynthesis of Phototrophic Bacteria as Revealed from Genome Analyses.</title>
        <authorList>
            <person name="Imhoff J.F."/>
            <person name="Rahn T."/>
            <person name="Kunzel S."/>
            <person name="Keller A."/>
            <person name="Neulinger S.C."/>
        </authorList>
    </citation>
    <scope>NUCLEOTIDE SEQUENCE</scope>
    <source>
        <strain evidence="7">IM 151</strain>
    </source>
</reference>
<feature type="transmembrane region" description="Helical" evidence="6">
    <location>
        <begin position="42"/>
        <end position="63"/>
    </location>
</feature>
<dbReference type="PANTHER" id="PTHR37481">
    <property type="entry name" value="LIPOPOLYSACCHARIDE EXPORT SYSTEM PROTEIN LPTC"/>
    <property type="match status" value="1"/>
</dbReference>
<sequence>MSVELHLPDLPEVPISLGAAAQPPLDTPPASRMPWSLRLREALSAYLPLLLMALLALATWWLVKNTPSAPRTPDQAVVRQDPDYTMTGFAVERFEATGRLKVRIEGEQMRHYPATDQIEIDRVHIRAIAPDGRVTLADARRALANGDASEIQLLGAAHVTTTDERGQKVQMAGEFLHAFLVTERVRSHLPVRVTSADGSVFEATGLEYDHGLRKLELRGPMRGTFAPRSSK</sequence>
<accession>A0ABS1E1C0</accession>
<evidence type="ECO:0000256" key="1">
    <source>
        <dbReference type="ARBA" id="ARBA00022475"/>
    </source>
</evidence>
<dbReference type="InterPro" id="IPR026265">
    <property type="entry name" value="LptC"/>
</dbReference>
<dbReference type="InterPro" id="IPR010664">
    <property type="entry name" value="LipoPS_assembly_LptC-rel"/>
</dbReference>
<keyword evidence="2" id="KW-0997">Cell inner membrane</keyword>
<keyword evidence="1" id="KW-1003">Cell membrane</keyword>
<protein>
    <submittedName>
        <fullName evidence="7">LPS export ABC transporter periplasmic protein LptC</fullName>
    </submittedName>
</protein>
<reference evidence="7" key="1">
    <citation type="submission" date="2017-08" db="EMBL/GenBank/DDBJ databases">
        <authorList>
            <person name="Imhoff J.F."/>
            <person name="Rahn T."/>
            <person name="Kuenzel S."/>
            <person name="Neulinger S.C."/>
        </authorList>
    </citation>
    <scope>NUCLEOTIDE SEQUENCE</scope>
    <source>
        <strain evidence="7">IM 151</strain>
    </source>
</reference>
<keyword evidence="4 6" id="KW-1133">Transmembrane helix</keyword>
<keyword evidence="3 6" id="KW-0812">Transmembrane</keyword>
<evidence type="ECO:0000313" key="7">
    <source>
        <dbReference type="EMBL" id="MBK1715498.1"/>
    </source>
</evidence>
<evidence type="ECO:0000256" key="3">
    <source>
        <dbReference type="ARBA" id="ARBA00022692"/>
    </source>
</evidence>
<dbReference type="NCBIfam" id="TIGR04409">
    <property type="entry name" value="LptC_YrbK"/>
    <property type="match status" value="1"/>
</dbReference>
<dbReference type="PANTHER" id="PTHR37481:SF1">
    <property type="entry name" value="LIPOPOLYSACCHARIDE EXPORT SYSTEM PROTEIN LPTC"/>
    <property type="match status" value="1"/>
</dbReference>